<evidence type="ECO:0000256" key="23">
    <source>
        <dbReference type="ARBA" id="ARBA00023329"/>
    </source>
</evidence>
<evidence type="ECO:0000256" key="12">
    <source>
        <dbReference type="ARBA" id="ARBA00022536"/>
    </source>
</evidence>
<dbReference type="CDD" id="cd00112">
    <property type="entry name" value="LDLa"/>
    <property type="match status" value="9"/>
</dbReference>
<dbReference type="Gene3D" id="2.120.10.30">
    <property type="entry name" value="TolB, C-terminal domain"/>
    <property type="match status" value="1"/>
</dbReference>
<dbReference type="GO" id="GO:0031901">
    <property type="term" value="C:early endosome membrane"/>
    <property type="evidence" value="ECO:0007669"/>
    <property type="project" value="UniProtKB-SubCell"/>
</dbReference>
<dbReference type="Gene3D" id="4.10.400.10">
    <property type="entry name" value="Low-density Lipoprotein Receptor"/>
    <property type="match status" value="9"/>
</dbReference>
<evidence type="ECO:0000256" key="10">
    <source>
        <dbReference type="ARBA" id="ARBA00022448"/>
    </source>
</evidence>
<feature type="disulfide bond" evidence="26">
    <location>
        <begin position="1349"/>
        <end position="1367"/>
    </location>
</feature>
<protein>
    <recommendedName>
        <fullName evidence="9">Sortilin-related receptor</fullName>
    </recommendedName>
    <alternativeName>
        <fullName evidence="24">Low-density lipoprotein receptor relative with 11 ligand-binding repeats</fullName>
    </alternativeName>
    <alternativeName>
        <fullName evidence="25">Sorting protein-related receptor containing LDLR class A repeats</fullName>
    </alternativeName>
</protein>
<dbReference type="Pfam" id="PF00058">
    <property type="entry name" value="Ldl_recept_b"/>
    <property type="match status" value="2"/>
</dbReference>
<evidence type="ECO:0000256" key="9">
    <source>
        <dbReference type="ARBA" id="ARBA00013467"/>
    </source>
</evidence>
<dbReference type="Pfam" id="PF00041">
    <property type="entry name" value="fn3"/>
    <property type="match status" value="1"/>
</dbReference>
<dbReference type="GO" id="GO:0006897">
    <property type="term" value="P:endocytosis"/>
    <property type="evidence" value="ECO:0007669"/>
    <property type="project" value="UniProtKB-KW"/>
</dbReference>
<dbReference type="GO" id="GO:0055038">
    <property type="term" value="C:recycling endosome membrane"/>
    <property type="evidence" value="ECO:0007669"/>
    <property type="project" value="UniProtKB-SubCell"/>
</dbReference>
<evidence type="ECO:0000256" key="21">
    <source>
        <dbReference type="ARBA" id="ARBA00023170"/>
    </source>
</evidence>
<feature type="transmembrane region" description="Helical" evidence="29">
    <location>
        <begin position="2067"/>
        <end position="2089"/>
    </location>
</feature>
<feature type="disulfide bond" evidence="26">
    <location>
        <begin position="1073"/>
        <end position="1085"/>
    </location>
</feature>
<feature type="disulfide bond" evidence="26">
    <location>
        <begin position="1119"/>
        <end position="1137"/>
    </location>
</feature>
<feature type="disulfide bond" evidence="26">
    <location>
        <begin position="1402"/>
        <end position="1417"/>
    </location>
</feature>
<feature type="disulfide bond" evidence="26">
    <location>
        <begin position="1112"/>
        <end position="1124"/>
    </location>
</feature>
<evidence type="ECO:0000256" key="26">
    <source>
        <dbReference type="PROSITE-ProRule" id="PRU00124"/>
    </source>
</evidence>
<proteinExistence type="inferred from homology"/>
<dbReference type="SUPFAM" id="SSF63825">
    <property type="entry name" value="YWTD domain"/>
    <property type="match status" value="1"/>
</dbReference>
<evidence type="ECO:0000256" key="4">
    <source>
        <dbReference type="ARBA" id="ARBA00004251"/>
    </source>
</evidence>
<feature type="disulfide bond" evidence="26">
    <location>
        <begin position="1170"/>
        <end position="1185"/>
    </location>
</feature>
<organism evidence="31">
    <name type="scientific">Panstrongylus lignarius</name>
    <dbReference type="NCBI Taxonomy" id="156445"/>
    <lineage>
        <taxon>Eukaryota</taxon>
        <taxon>Metazoa</taxon>
        <taxon>Ecdysozoa</taxon>
        <taxon>Arthropoda</taxon>
        <taxon>Hexapoda</taxon>
        <taxon>Insecta</taxon>
        <taxon>Pterygota</taxon>
        <taxon>Neoptera</taxon>
        <taxon>Paraneoptera</taxon>
        <taxon>Hemiptera</taxon>
        <taxon>Heteroptera</taxon>
        <taxon>Panheteroptera</taxon>
        <taxon>Cimicomorpha</taxon>
        <taxon>Reduviidae</taxon>
        <taxon>Triatominae</taxon>
        <taxon>Panstrongylus</taxon>
    </lineage>
</organism>
<dbReference type="PROSITE" id="PS01209">
    <property type="entry name" value="LDLRA_1"/>
    <property type="match status" value="5"/>
</dbReference>
<dbReference type="Pfam" id="PF25814">
    <property type="entry name" value="fn3_SORL1"/>
    <property type="match status" value="1"/>
</dbReference>
<dbReference type="Gene3D" id="2.130.10.10">
    <property type="entry name" value="YVTN repeat-like/Quinoprotein amine dehydrogenase"/>
    <property type="match status" value="1"/>
</dbReference>
<evidence type="ECO:0000256" key="1">
    <source>
        <dbReference type="ARBA" id="ARBA00004115"/>
    </source>
</evidence>
<keyword evidence="10" id="KW-0813">Transport</keyword>
<evidence type="ECO:0000256" key="2">
    <source>
        <dbReference type="ARBA" id="ARBA00004158"/>
    </source>
</evidence>
<dbReference type="SUPFAM" id="SSF57424">
    <property type="entry name" value="LDL receptor-like module"/>
    <property type="match status" value="9"/>
</dbReference>
<dbReference type="InterPro" id="IPR015943">
    <property type="entry name" value="WD40/YVTN_repeat-like_dom_sf"/>
</dbReference>
<keyword evidence="16" id="KW-0967">Endosome</keyword>
<feature type="domain" description="Fibronectin type-III" evidence="30">
    <location>
        <begin position="1580"/>
        <end position="1671"/>
    </location>
</feature>
<dbReference type="PROSITE" id="PS50068">
    <property type="entry name" value="LDLRA_2"/>
    <property type="match status" value="9"/>
</dbReference>
<evidence type="ECO:0000256" key="14">
    <source>
        <dbReference type="ARBA" id="ARBA00022729"/>
    </source>
</evidence>
<keyword evidence="18" id="KW-0333">Golgi apparatus</keyword>
<evidence type="ECO:0000256" key="25">
    <source>
        <dbReference type="ARBA" id="ARBA00032450"/>
    </source>
</evidence>
<dbReference type="InterPro" id="IPR003961">
    <property type="entry name" value="FN3_dom"/>
</dbReference>
<dbReference type="InterPro" id="IPR036116">
    <property type="entry name" value="FN3_sf"/>
</dbReference>
<dbReference type="SMART" id="SM00602">
    <property type="entry name" value="VPS10"/>
    <property type="match status" value="1"/>
</dbReference>
<dbReference type="InterPro" id="IPR011042">
    <property type="entry name" value="6-blade_b-propeller_TolB-like"/>
</dbReference>
<evidence type="ECO:0000256" key="24">
    <source>
        <dbReference type="ARBA" id="ARBA00029896"/>
    </source>
</evidence>
<dbReference type="PANTHER" id="PTHR12106">
    <property type="entry name" value="SORTILIN RELATED"/>
    <property type="match status" value="1"/>
</dbReference>
<evidence type="ECO:0000256" key="20">
    <source>
        <dbReference type="ARBA" id="ARBA00023157"/>
    </source>
</evidence>
<keyword evidence="13" id="KW-0254">Endocytosis</keyword>
<keyword evidence="31" id="KW-0449">Lipoprotein</keyword>
<evidence type="ECO:0000256" key="29">
    <source>
        <dbReference type="SAM" id="Phobius"/>
    </source>
</evidence>
<keyword evidence="15" id="KW-0677">Repeat</keyword>
<keyword evidence="17" id="KW-0256">Endoplasmic reticulum</keyword>
<feature type="disulfide bond" evidence="26">
    <location>
        <begin position="1158"/>
        <end position="1176"/>
    </location>
</feature>
<evidence type="ECO:0000256" key="15">
    <source>
        <dbReference type="ARBA" id="ARBA00022737"/>
    </source>
</evidence>
<dbReference type="Pfam" id="PF00057">
    <property type="entry name" value="Ldl_recept_a"/>
    <property type="match status" value="8"/>
</dbReference>
<evidence type="ECO:0000256" key="16">
    <source>
        <dbReference type="ARBA" id="ARBA00022753"/>
    </source>
</evidence>
<evidence type="ECO:0000256" key="8">
    <source>
        <dbReference type="ARBA" id="ARBA00007041"/>
    </source>
</evidence>
<dbReference type="InterPro" id="IPR050310">
    <property type="entry name" value="VPS10-sortilin"/>
</dbReference>
<reference evidence="31" key="1">
    <citation type="journal article" date="2018" name="PLoS Negl. Trop. Dis.">
        <title>An insight into the salivary gland and fat body transcriptome of Panstrongylus lignarius (Hemiptera: Heteroptera), the main vector of Chagas disease in Peru.</title>
        <authorList>
            <person name="Nevoa J.C."/>
            <person name="Mendes M.T."/>
            <person name="da Silva M.V."/>
            <person name="Soares S.C."/>
            <person name="Oliveira C.J.F."/>
            <person name="Ribeiro J.M.C."/>
        </authorList>
    </citation>
    <scope>NUCLEOTIDE SEQUENCE</scope>
</reference>
<feature type="disulfide bond" evidence="26">
    <location>
        <begin position="1434"/>
        <end position="1446"/>
    </location>
</feature>
<feature type="disulfide bond" evidence="26">
    <location>
        <begin position="1441"/>
        <end position="1459"/>
    </location>
</feature>
<dbReference type="PROSITE" id="PS51120">
    <property type="entry name" value="LDLRB"/>
    <property type="match status" value="2"/>
</dbReference>
<dbReference type="InterPro" id="IPR036055">
    <property type="entry name" value="LDL_receptor-like_sf"/>
</dbReference>
<feature type="disulfide bond" evidence="26">
    <location>
        <begin position="1216"/>
        <end position="1231"/>
    </location>
</feature>
<dbReference type="FunFam" id="3.30.60.270:FF:000002">
    <property type="entry name" value="Sortilin-related receptor isoform A"/>
    <property type="match status" value="1"/>
</dbReference>
<evidence type="ECO:0000256" key="6">
    <source>
        <dbReference type="ARBA" id="ARBA00004480"/>
    </source>
</evidence>
<evidence type="ECO:0000256" key="27">
    <source>
        <dbReference type="PROSITE-ProRule" id="PRU00461"/>
    </source>
</evidence>
<dbReference type="InterPro" id="IPR031778">
    <property type="entry name" value="Sortilin_N"/>
</dbReference>
<evidence type="ECO:0000256" key="17">
    <source>
        <dbReference type="ARBA" id="ARBA00022824"/>
    </source>
</evidence>
<keyword evidence="11" id="KW-1003">Cell membrane</keyword>
<dbReference type="PRINTS" id="PR00261">
    <property type="entry name" value="LDLRECEPTOR"/>
</dbReference>
<evidence type="ECO:0000256" key="7">
    <source>
        <dbReference type="ARBA" id="ARBA00004545"/>
    </source>
</evidence>
<dbReference type="GO" id="GO:0005886">
    <property type="term" value="C:plasma membrane"/>
    <property type="evidence" value="ECO:0007669"/>
    <property type="project" value="UniProtKB-SubCell"/>
</dbReference>
<dbReference type="CDD" id="cd00063">
    <property type="entry name" value="FN3"/>
    <property type="match status" value="2"/>
</dbReference>
<accession>A0A224XCJ3</accession>
<dbReference type="InterPro" id="IPR000033">
    <property type="entry name" value="LDLR_classB_rpt"/>
</dbReference>
<feature type="disulfide bond" evidence="26">
    <location>
        <begin position="1453"/>
        <end position="1468"/>
    </location>
</feature>
<feature type="disulfide bond" evidence="26">
    <location>
        <begin position="1092"/>
        <end position="1107"/>
    </location>
</feature>
<keyword evidence="29" id="KW-0812">Transmembrane</keyword>
<evidence type="ECO:0000313" key="31">
    <source>
        <dbReference type="EMBL" id="JAW07488.1"/>
    </source>
</evidence>
<dbReference type="InterPro" id="IPR002172">
    <property type="entry name" value="LDrepeatLR_classA_rpt"/>
</dbReference>
<feature type="region of interest" description="Disordered" evidence="28">
    <location>
        <begin position="2116"/>
        <end position="2140"/>
    </location>
</feature>
<evidence type="ECO:0000256" key="13">
    <source>
        <dbReference type="ARBA" id="ARBA00022583"/>
    </source>
</evidence>
<dbReference type="InterPro" id="IPR006581">
    <property type="entry name" value="VPS10"/>
</dbReference>
<keyword evidence="29" id="KW-1133">Transmembrane helix</keyword>
<dbReference type="GO" id="GO:0005789">
    <property type="term" value="C:endoplasmic reticulum membrane"/>
    <property type="evidence" value="ECO:0007669"/>
    <property type="project" value="UniProtKB-SubCell"/>
</dbReference>
<sequence length="2140" mass="240906">MSIDKWFLLWMNFFYIILMTKCVCGFDVLSVEKEQNNDIFVIDLVEPISSLDDLKVIKHSLQKRSTTQPTNITTAVTSLNTFQQQLLVHWAGQGSNVVICLARNSMPVPLDRLPSPSAVYISYDYGNSFINKTEFFKLDNKTFASVDKFFTYSKERKFIVFMDKTNGTLFVTKDFGKQFKKIKLKFQPTNILFYPENPLVFLVYDNDRAIWITRDFGQSFSMAQEMVKSYFWGERWYDPWADEPYRPLLVQRIEPSRSTAIALIDIYNTDRPRLKILISNIEQFTNSGDFLFASRRITPTHNEFYISYQGGEFSKAIFDSELECAGFHVADATDKRLLVAVAHTETLANLYVSEVTPSDKYLFRLSLERLFCYFPSTTWKESWLSDVADGTFADIHKVQGMRGIFLASQVTPTAKSANLNPEHLTTVITFDWGGEWKPLIPPKVDERGQPLNCNTSNGCGLHLSQRFSYLYPVTRSPPILSTSSAPGIIIAAGTIGTSLKGHAGIFISRDAGLSWIKILRENYLFNIGDHGGIITAVKAFKTSGETNEIHYSLDEGESWNTHTFAEENIRVYGLMTEPGENTTVFTIFGSKPSQHKWLIVNIDLRNAFSLNCTKDDYKMWSPSSSTNIKMACVMGRKETYERRIRHTKCFNGRDYDRPVGVETCMCDLEDYECDFGFIRHVSSAECIRNKSISHDPYKIPTPCEPGKFYNRTKGYRKVDGDVCVGGYERNYLPDVLPCPYDEKKQFLLLAQKERIVRFDLANPVAEVLPVKDLKNLIAIDFDMRNNCVYFADILTDKIGRQCLQSGTDDIEYLVESELDSVEGVALDWISNVLYFVDGGRAKIEVVRTDIHNSGRMRRTILDNATLTKPRGIALHPVQGYIYWTDWSTENPSVSRASLDGSNAKKLFSKPTVVWPNGITVDHISEHIYWVDAKLDYIATADLEGRNFRKVISNEVRVAHPFSVAVYKDNLYWDDWNQNSIFVADKDHGIGIQPIAILFPGLMDLKVYAHGIQEGTNACNKSHTCSHLCFAQPNNHKPICACPDEMISQEDKCLCPDGSMPSQNNTCTKKAKTCAANMFSCSNNNCIPNLWKCDGEDDCGDNSDEVSCKEKSCAPGTFQCKDGKCIPPTWYCDHELDCDDGSDELNCTVKECAPNKFQCDNKHCISKRWLCDTEDDCKDGSDEKNCPTVTPQVNNCTIDEFLCKNTHYNCIPRLWVCDGENDCPDHSDEANCEETTCEPWQFQCKKTNRCIFDSWRCDGDRDCGENDESDEEGCNPSLVPVEPPSFQNCHAWMFECTNKACIPSWWKCDTIDDCGDGSDELGCEEKTESSITLTPTVPASTTCASNQFRCENDECIQQSWVCDGIPDCSNGEDEKHCEASVCNSTDDFRCKKSGWCVPMKQYCDGIKQCPDGTDEMFCDNVAQTTASAKPADPSCRLGFFSCDGSRCHPLGRLCDGHLDCYDGTDESNCTDSTDRTYQVIHMVVDEHKKNSTSLTLRWWIQIPSGVKLEFLPSISEVPKLNKPAKWINSTKWISDKDYTYTNLLPFTKYNLTVFVRLNGSEKEFPPVFFLTATTSEDLPSPPWNLSVVQKNGTQVHLKWQVPRKPNGIVTHYAVFSSPPVPPAEYIVPSTKVETTISEYFTSGVMYKFWITAFNDAGQSNISNVVSIVSDSEANVGTVENLVTEYVHENSVSLKWDPTPNAEGYLIEPVTSPPYAKLSAITTTASHYIYKNLAPGVQYIIHVNAYNKEYHGVKSYITIETPGRELPLVPGLTVQVSKQLGTSAKLHWETPKDSRKEKWNYGIFFSKIPKALFDAVKIQTTNTSITVHSLEACESYLFDISVIGPLGQGPLSATPVSVVTEYNAKAPPKHLGLSPVPGNDSLMEITWSSSCPVIREKVGYLISVREVVLGRNYSITLLPTNETNLSHQIYVYYGARYKVTVQTDVVSSVPSEEVELWAPSLPSPHQIQVELHQPNASYIVYWSLQVEGITKMPSHHYEVLVSEGPNFDESKVDIYKAYKSPYVLQNKKDGVMYSFAVRVVTDKGFKSPISEITSTPLEPWAQTITPTTYASILVSALVIVLLLALLAVLIVRHRRLQNTFSSFANSHYSTRSGAATFTSDGLDDEDSPVIRGFSDDEPLVVA</sequence>
<dbReference type="SUPFAM" id="SSF49265">
    <property type="entry name" value="Fibronectin type III"/>
    <property type="match status" value="3"/>
</dbReference>
<feature type="domain" description="Fibronectin type-III" evidence="30">
    <location>
        <begin position="1961"/>
        <end position="2058"/>
    </location>
</feature>
<dbReference type="PROSITE" id="PS50853">
    <property type="entry name" value="FN3"/>
    <property type="match status" value="4"/>
</dbReference>
<feature type="domain" description="Fibronectin type-III" evidence="30">
    <location>
        <begin position="1676"/>
        <end position="1763"/>
    </location>
</feature>
<feature type="domain" description="Fibronectin type-III" evidence="30">
    <location>
        <begin position="1768"/>
        <end position="1861"/>
    </location>
</feature>
<evidence type="ECO:0000256" key="22">
    <source>
        <dbReference type="ARBA" id="ARBA00023180"/>
    </source>
</evidence>
<evidence type="ECO:0000256" key="5">
    <source>
        <dbReference type="ARBA" id="ARBA00004393"/>
    </source>
</evidence>
<feature type="disulfide bond" evidence="26">
    <location>
        <begin position="1131"/>
        <end position="1146"/>
    </location>
</feature>
<dbReference type="GO" id="GO:0030658">
    <property type="term" value="C:transport vesicle membrane"/>
    <property type="evidence" value="ECO:0007669"/>
    <property type="project" value="UniProtKB-SubCell"/>
</dbReference>
<dbReference type="InterPro" id="IPR057841">
    <property type="entry name" value="FN3_SORL1"/>
</dbReference>
<evidence type="ECO:0000256" key="11">
    <source>
        <dbReference type="ARBA" id="ARBA00022475"/>
    </source>
</evidence>
<dbReference type="SMART" id="SM00060">
    <property type="entry name" value="FN3"/>
    <property type="match status" value="5"/>
</dbReference>
<keyword evidence="22" id="KW-0325">Glycoprotein</keyword>
<evidence type="ECO:0000256" key="18">
    <source>
        <dbReference type="ARBA" id="ARBA00023034"/>
    </source>
</evidence>
<feature type="disulfide bond" evidence="26">
    <location>
        <begin position="1151"/>
        <end position="1163"/>
    </location>
</feature>
<dbReference type="GO" id="GO:0005794">
    <property type="term" value="C:Golgi apparatus"/>
    <property type="evidence" value="ECO:0007669"/>
    <property type="project" value="UniProtKB-SubCell"/>
</dbReference>
<dbReference type="InterPro" id="IPR031777">
    <property type="entry name" value="Sortilin_C"/>
</dbReference>
<keyword evidence="20 26" id="KW-1015">Disulfide bond</keyword>
<feature type="transmembrane region" description="Helical" evidence="29">
    <location>
        <begin position="7"/>
        <end position="29"/>
    </location>
</feature>
<feature type="disulfide bond" evidence="26">
    <location>
        <begin position="1361"/>
        <end position="1376"/>
    </location>
</feature>
<dbReference type="InterPro" id="IPR023415">
    <property type="entry name" value="LDLR_class-A_CS"/>
</dbReference>
<dbReference type="SMART" id="SM00192">
    <property type="entry name" value="LDLa"/>
    <property type="match status" value="9"/>
</dbReference>
<keyword evidence="14" id="KW-0732">Signal</keyword>
<keyword evidence="23" id="KW-0968">Cytoplasmic vesicle</keyword>
<feature type="disulfide bond" evidence="26">
    <location>
        <begin position="1080"/>
        <end position="1098"/>
    </location>
</feature>
<feature type="disulfide bond" evidence="26">
    <location>
        <begin position="1288"/>
        <end position="1300"/>
    </location>
</feature>
<dbReference type="FunFam" id="4.10.400.10:FF:000034">
    <property type="entry name" value="Low-density lipoprotein receptor-related protein 2"/>
    <property type="match status" value="1"/>
</dbReference>
<comment type="subcellular location">
    <subcellularLocation>
        <location evidence="4">Cell membrane</location>
        <topology evidence="4">Single-pass type I membrane protein</topology>
    </subcellularLocation>
    <subcellularLocation>
        <location evidence="3">Cytoplasmic vesicle</location>
        <location evidence="3">Secretory vesicle membrane</location>
        <topology evidence="3">Single-pass type I membrane protein</topology>
    </subcellularLocation>
    <subcellularLocation>
        <location evidence="2">Early endosome membrane</location>
        <topology evidence="2">Single-pass type I membrane protein</topology>
    </subcellularLocation>
    <subcellularLocation>
        <location evidence="1">Endoplasmic reticulum membrane</location>
        <topology evidence="1">Single-pass type I membrane protein</topology>
    </subcellularLocation>
    <subcellularLocation>
        <location evidence="7">Endosome</location>
        <location evidence="7">Multivesicular body membrane</location>
        <topology evidence="7">Single-pass type I membrane protein</topology>
    </subcellularLocation>
    <subcellularLocation>
        <location evidence="5">Golgi apparatus</location>
        <location evidence="5">trans-Golgi network membrane</location>
        <topology evidence="5">Single-pass type I membrane protein</topology>
    </subcellularLocation>
    <subcellularLocation>
        <location evidence="6">Recycling endosome membrane</location>
        <topology evidence="6">Single-pass type I membrane protein</topology>
    </subcellularLocation>
</comment>
<dbReference type="GO" id="GO:0032585">
    <property type="term" value="C:multivesicular body membrane"/>
    <property type="evidence" value="ECO:0007669"/>
    <property type="project" value="UniProtKB-SubCell"/>
</dbReference>
<dbReference type="PANTHER" id="PTHR12106:SF27">
    <property type="entry name" value="SORTILIN-RELATED RECEPTOR"/>
    <property type="match status" value="1"/>
</dbReference>
<feature type="repeat" description="LDL-receptor class B" evidence="27">
    <location>
        <begin position="925"/>
        <end position="969"/>
    </location>
</feature>
<keyword evidence="12" id="KW-0245">EGF-like domain</keyword>
<dbReference type="SMART" id="SM00135">
    <property type="entry name" value="LY"/>
    <property type="match status" value="5"/>
</dbReference>
<dbReference type="SUPFAM" id="SSF110296">
    <property type="entry name" value="Oligoxyloglucan reducing end-specific cellobiohydrolase"/>
    <property type="match status" value="1"/>
</dbReference>
<comment type="caution">
    <text evidence="26">Lacks conserved residue(s) required for the propagation of feature annotation.</text>
</comment>
<dbReference type="Pfam" id="PF15902">
    <property type="entry name" value="Sortilin-Vps10"/>
    <property type="match status" value="1"/>
</dbReference>
<feature type="disulfide bond" evidence="26">
    <location>
        <begin position="1342"/>
        <end position="1354"/>
    </location>
</feature>
<dbReference type="FunFam" id="4.10.400.10:FF:000005">
    <property type="entry name" value="low-density lipoprotein receptor-related protein 1B"/>
    <property type="match status" value="1"/>
</dbReference>
<evidence type="ECO:0000256" key="28">
    <source>
        <dbReference type="SAM" id="MobiDB-lite"/>
    </source>
</evidence>
<dbReference type="Gene3D" id="2.10.70.80">
    <property type="match status" value="1"/>
</dbReference>
<feature type="repeat" description="LDL-receptor class B" evidence="27">
    <location>
        <begin position="879"/>
        <end position="924"/>
    </location>
</feature>
<dbReference type="Gene3D" id="2.60.40.10">
    <property type="entry name" value="Immunoglobulins"/>
    <property type="match status" value="3"/>
</dbReference>
<keyword evidence="21 31" id="KW-0675">Receptor</keyword>
<dbReference type="InterPro" id="IPR013783">
    <property type="entry name" value="Ig-like_fold"/>
</dbReference>
<name>A0A224XCJ3_9HEMI</name>
<dbReference type="FunFam" id="2.120.10.30:FF:000241">
    <property type="entry name" value="Low-density lipoprotein receptor-related protein 6"/>
    <property type="match status" value="1"/>
</dbReference>
<feature type="disulfide bond" evidence="26">
    <location>
        <begin position="1295"/>
        <end position="1313"/>
    </location>
</feature>
<dbReference type="Pfam" id="PF15901">
    <property type="entry name" value="Sortilin_C"/>
    <property type="match status" value="1"/>
</dbReference>
<dbReference type="GO" id="GO:0006892">
    <property type="term" value="P:post-Golgi vesicle-mediated transport"/>
    <property type="evidence" value="ECO:0007669"/>
    <property type="project" value="TreeGrafter"/>
</dbReference>
<keyword evidence="19 29" id="KW-0472">Membrane</keyword>
<dbReference type="EMBL" id="GFTR01008938">
    <property type="protein sequence ID" value="JAW07488.1"/>
    <property type="molecule type" value="Transcribed_RNA"/>
</dbReference>
<evidence type="ECO:0000259" key="30">
    <source>
        <dbReference type="PROSITE" id="PS50853"/>
    </source>
</evidence>
<feature type="disulfide bond" evidence="26">
    <location>
        <begin position="1307"/>
        <end position="1322"/>
    </location>
</feature>
<evidence type="ECO:0000256" key="3">
    <source>
        <dbReference type="ARBA" id="ARBA00004212"/>
    </source>
</evidence>
<dbReference type="Gene3D" id="3.30.60.270">
    <property type="match status" value="1"/>
</dbReference>
<evidence type="ECO:0000256" key="19">
    <source>
        <dbReference type="ARBA" id="ARBA00023136"/>
    </source>
</evidence>
<comment type="similarity">
    <text evidence="8">Belongs to the VPS10-related sortilin family. SORL1 subfamily.</text>
</comment>